<dbReference type="PANTHER" id="PTHR20883:SF48">
    <property type="entry name" value="ECTOINE DIOXYGENASE"/>
    <property type="match status" value="1"/>
</dbReference>
<dbReference type="GO" id="GO:0046872">
    <property type="term" value="F:metal ion binding"/>
    <property type="evidence" value="ECO:0007669"/>
    <property type="project" value="UniProtKB-ARBA"/>
</dbReference>
<dbReference type="EMBL" id="UINC01065243">
    <property type="protein sequence ID" value="SVB94695.1"/>
    <property type="molecule type" value="Genomic_DNA"/>
</dbReference>
<dbReference type="AlphaFoldDB" id="A0A382I5L9"/>
<evidence type="ECO:0000313" key="1">
    <source>
        <dbReference type="EMBL" id="SVB94695.1"/>
    </source>
</evidence>
<dbReference type="Gene3D" id="2.60.120.620">
    <property type="entry name" value="q2cbj1_9rhob like domain"/>
    <property type="match status" value="1"/>
</dbReference>
<reference evidence="1" key="1">
    <citation type="submission" date="2018-05" db="EMBL/GenBank/DDBJ databases">
        <authorList>
            <person name="Lanie J.A."/>
            <person name="Ng W.-L."/>
            <person name="Kazmierczak K.M."/>
            <person name="Andrzejewski T.M."/>
            <person name="Davidsen T.M."/>
            <person name="Wayne K.J."/>
            <person name="Tettelin H."/>
            <person name="Glass J.I."/>
            <person name="Rusch D."/>
            <person name="Podicherti R."/>
            <person name="Tsui H.-C.T."/>
            <person name="Winkler M.E."/>
        </authorList>
    </citation>
    <scope>NUCLEOTIDE SEQUENCE</scope>
</reference>
<accession>A0A382I5L9</accession>
<dbReference type="InterPro" id="IPR008775">
    <property type="entry name" value="Phytyl_CoA_dOase-like"/>
</dbReference>
<dbReference type="PANTHER" id="PTHR20883">
    <property type="entry name" value="PHYTANOYL-COA DIOXYGENASE DOMAIN CONTAINING 1"/>
    <property type="match status" value="1"/>
</dbReference>
<evidence type="ECO:0008006" key="2">
    <source>
        <dbReference type="Google" id="ProtNLM"/>
    </source>
</evidence>
<protein>
    <recommendedName>
        <fullName evidence="2">Phytanoyl-CoA dioxygenase</fullName>
    </recommendedName>
</protein>
<dbReference type="SUPFAM" id="SSF51197">
    <property type="entry name" value="Clavaminate synthase-like"/>
    <property type="match status" value="1"/>
</dbReference>
<sequence length="323" mass="36681">MNTPRAYANQSSVRIHAPSFGFTRGWRLMLFKDGELQESFDSNGYVFLDDFLADDDVARLRELLQDFHKHTEAHLKGTSGTINSIEKGKFFTRHFENLELEENMRAEMADITHYSLQKFLSVSYKIIAALGIYKPPCSPNSVIDLHVHHSNLAVGSKLPGLSMFVPLDDLDDTLGPLALIKGSHKLWENDLSYTLTHMDEAYPALYPLMENYLTTLSPRAGQAIVFDQFTIHKGWPNIHQTAGRLAVTAEFIPEEEQCVLFLPKFDAKGKVISLHGTEVLKLPLEFGIKHRWVPENLGDKVLTLEPYQVRPISRDEFESCCFV</sequence>
<dbReference type="Pfam" id="PF05721">
    <property type="entry name" value="PhyH"/>
    <property type="match status" value="1"/>
</dbReference>
<gene>
    <name evidence="1" type="ORF">METZ01_LOCUS247549</name>
</gene>
<dbReference type="GO" id="GO:0016491">
    <property type="term" value="F:oxidoreductase activity"/>
    <property type="evidence" value="ECO:0007669"/>
    <property type="project" value="UniProtKB-ARBA"/>
</dbReference>
<name>A0A382I5L9_9ZZZZ</name>
<organism evidence="1">
    <name type="scientific">marine metagenome</name>
    <dbReference type="NCBI Taxonomy" id="408172"/>
    <lineage>
        <taxon>unclassified sequences</taxon>
        <taxon>metagenomes</taxon>
        <taxon>ecological metagenomes</taxon>
    </lineage>
</organism>
<proteinExistence type="predicted"/>